<dbReference type="PANTHER" id="PTHR48094">
    <property type="entry name" value="PROTEIN/NUCLEIC ACID DEGLYCASE DJ-1-RELATED"/>
    <property type="match status" value="1"/>
</dbReference>
<dbReference type="PANTHER" id="PTHR48094:SF11">
    <property type="entry name" value="GLUTATHIONE-INDEPENDENT GLYOXALASE HSP31-RELATED"/>
    <property type="match status" value="1"/>
</dbReference>
<dbReference type="InterPro" id="IPR029062">
    <property type="entry name" value="Class_I_gatase-like"/>
</dbReference>
<evidence type="ECO:0000259" key="4">
    <source>
        <dbReference type="Pfam" id="PF01965"/>
    </source>
</evidence>
<keyword evidence="2" id="KW-0456">Lyase</keyword>
<dbReference type="InterPro" id="IPR002818">
    <property type="entry name" value="DJ-1/PfpI"/>
</dbReference>
<dbReference type="InterPro" id="IPR050325">
    <property type="entry name" value="Prot/Nucl_acid_deglycase"/>
</dbReference>
<feature type="domain" description="DJ-1/PfpI" evidence="4">
    <location>
        <begin position="27"/>
        <end position="221"/>
    </location>
</feature>
<evidence type="ECO:0000256" key="1">
    <source>
        <dbReference type="ARBA" id="ARBA00023016"/>
    </source>
</evidence>
<keyword evidence="5" id="KW-0315">Glutamine amidotransferase</keyword>
<dbReference type="Gene3D" id="3.40.50.880">
    <property type="match status" value="1"/>
</dbReference>
<dbReference type="RefSeq" id="WP_394837253.1">
    <property type="nucleotide sequence ID" value="NZ_CP089929.1"/>
</dbReference>
<gene>
    <name evidence="5" type="ORF">LVJ94_10135</name>
</gene>
<evidence type="ECO:0000313" key="6">
    <source>
        <dbReference type="Proteomes" id="UP001374803"/>
    </source>
</evidence>
<comment type="similarity">
    <text evidence="3">Belongs to the peptidase C56 family. HSP31-like subfamily.</text>
</comment>
<protein>
    <submittedName>
        <fullName evidence="5">Type 1 glutamine amidotransferase domain-containing protein</fullName>
    </submittedName>
</protein>
<dbReference type="EMBL" id="CP089983">
    <property type="protein sequence ID" value="WXB07590.1"/>
    <property type="molecule type" value="Genomic_DNA"/>
</dbReference>
<evidence type="ECO:0000313" key="5">
    <source>
        <dbReference type="EMBL" id="WXB07590.1"/>
    </source>
</evidence>
<sequence length="225" mass="24105">MSKRILMIVTSHDRLGNTDKKTGFWLEELAAPYRTFVEAGAQVDIASPKGGKAPADPGSAEQATDDVRWFLANAEASKKLESTLRLADIAPSNYDAYFLVGGHGVMWDLAVNEQSATLLGSAFDQGKVVAAVCHGPGGLVNVRTGDGKPLVQGRRVTGFSDEEEKAVKLETVVPFLLETRLRELGGRYERGAMWSSFAVRDGKLVTGQNPQSSALVARETLAALG</sequence>
<dbReference type="SUPFAM" id="SSF52317">
    <property type="entry name" value="Class I glutamine amidotransferase-like"/>
    <property type="match status" value="1"/>
</dbReference>
<dbReference type="Pfam" id="PF01965">
    <property type="entry name" value="DJ-1_PfpI"/>
    <property type="match status" value="1"/>
</dbReference>
<accession>A0ABZ2LEI9</accession>
<organism evidence="5 6">
    <name type="scientific">Pendulispora rubella</name>
    <dbReference type="NCBI Taxonomy" id="2741070"/>
    <lineage>
        <taxon>Bacteria</taxon>
        <taxon>Pseudomonadati</taxon>
        <taxon>Myxococcota</taxon>
        <taxon>Myxococcia</taxon>
        <taxon>Myxococcales</taxon>
        <taxon>Sorangiineae</taxon>
        <taxon>Pendulisporaceae</taxon>
        <taxon>Pendulispora</taxon>
    </lineage>
</organism>
<keyword evidence="6" id="KW-1185">Reference proteome</keyword>
<dbReference type="Proteomes" id="UP001374803">
    <property type="component" value="Chromosome"/>
</dbReference>
<proteinExistence type="inferred from homology"/>
<dbReference type="CDD" id="cd03141">
    <property type="entry name" value="GATase1_Hsp31_like"/>
    <property type="match status" value="1"/>
</dbReference>
<evidence type="ECO:0000256" key="2">
    <source>
        <dbReference type="ARBA" id="ARBA00023239"/>
    </source>
</evidence>
<name>A0ABZ2LEI9_9BACT</name>
<reference evidence="5" key="1">
    <citation type="submission" date="2021-12" db="EMBL/GenBank/DDBJ databases">
        <title>Discovery of the Pendulisporaceae a myxobacterial family with distinct sporulation behavior and unique specialized metabolism.</title>
        <authorList>
            <person name="Garcia R."/>
            <person name="Popoff A."/>
            <person name="Bader C.D."/>
            <person name="Loehr J."/>
            <person name="Walesch S."/>
            <person name="Walt C."/>
            <person name="Boldt J."/>
            <person name="Bunk B."/>
            <person name="Haeckl F.J.F.P.J."/>
            <person name="Gunesch A.P."/>
            <person name="Birkelbach J."/>
            <person name="Nuebel U."/>
            <person name="Pietschmann T."/>
            <person name="Bach T."/>
            <person name="Mueller R."/>
        </authorList>
    </citation>
    <scope>NUCLEOTIDE SEQUENCE</scope>
    <source>
        <strain evidence="5">MSr11367</strain>
    </source>
</reference>
<evidence type="ECO:0000256" key="3">
    <source>
        <dbReference type="ARBA" id="ARBA00038493"/>
    </source>
</evidence>
<keyword evidence="1" id="KW-0346">Stress response</keyword>